<comment type="caution">
    <text evidence="2">The sequence shown here is derived from an EMBL/GenBank/DDBJ whole genome shotgun (WGS) entry which is preliminary data.</text>
</comment>
<proteinExistence type="predicted"/>
<evidence type="ECO:0000256" key="1">
    <source>
        <dbReference type="SAM" id="MobiDB-lite"/>
    </source>
</evidence>
<sequence>SAMSPLSRISIIFAIWTRSEARVTFPYSEVLQVNDLINLEAPFNCDDGCKVYVDRKDDSLHITQNGQFIANFNDIVGKDSIVPEGWQLEAGKDYKVQSRSSPNADFVFYAVSSKAHNFGAPVFNPQAKIGVMAYGVSRYFTVLSSFNAVEYYGFNGTFPKGYPKIYATGFDAVGDKNCVPVHQARSQYNAEQSRPTIFAPIVTVDFGYVGDHVVGLSQNNGKSIFRTKVSSTVYMSPGYVGCSNVNDQVYFSNVNSVQDNFDIWADSLEVSAVYNAVAKEETVQLRVDEVNLDFSGSDSFTKHYSKPFTFDVSIAWQRKTATSSWAVQLDFGVGYQPPATNSPPPTTSASEQSTTSFGNSVDTLIAFILVF</sequence>
<dbReference type="EMBL" id="BTSX01000002">
    <property type="protein sequence ID" value="GMS82409.1"/>
    <property type="molecule type" value="Genomic_DNA"/>
</dbReference>
<feature type="region of interest" description="Disordered" evidence="1">
    <location>
        <begin position="336"/>
        <end position="355"/>
    </location>
</feature>
<reference evidence="2" key="1">
    <citation type="submission" date="2023-10" db="EMBL/GenBank/DDBJ databases">
        <title>Genome assembly of Pristionchus species.</title>
        <authorList>
            <person name="Yoshida K."/>
            <person name="Sommer R.J."/>
        </authorList>
    </citation>
    <scope>NUCLEOTIDE SEQUENCE</scope>
    <source>
        <strain evidence="2">RS0144</strain>
    </source>
</reference>
<accession>A0AAV5SM34</accession>
<feature type="non-terminal residue" evidence="2">
    <location>
        <position position="1"/>
    </location>
</feature>
<dbReference type="AlphaFoldDB" id="A0AAV5SM34"/>
<dbReference type="Proteomes" id="UP001432027">
    <property type="component" value="Unassembled WGS sequence"/>
</dbReference>
<name>A0AAV5SM34_9BILA</name>
<organism evidence="2 3">
    <name type="scientific">Pristionchus entomophagus</name>
    <dbReference type="NCBI Taxonomy" id="358040"/>
    <lineage>
        <taxon>Eukaryota</taxon>
        <taxon>Metazoa</taxon>
        <taxon>Ecdysozoa</taxon>
        <taxon>Nematoda</taxon>
        <taxon>Chromadorea</taxon>
        <taxon>Rhabditida</taxon>
        <taxon>Rhabditina</taxon>
        <taxon>Diplogasteromorpha</taxon>
        <taxon>Diplogasteroidea</taxon>
        <taxon>Neodiplogasteridae</taxon>
        <taxon>Pristionchus</taxon>
    </lineage>
</organism>
<protein>
    <submittedName>
        <fullName evidence="2">Uncharacterized protein</fullName>
    </submittedName>
</protein>
<feature type="non-terminal residue" evidence="2">
    <location>
        <position position="371"/>
    </location>
</feature>
<gene>
    <name evidence="2" type="ORF">PENTCL1PPCAC_4584</name>
</gene>
<keyword evidence="3" id="KW-1185">Reference proteome</keyword>
<evidence type="ECO:0000313" key="3">
    <source>
        <dbReference type="Proteomes" id="UP001432027"/>
    </source>
</evidence>
<evidence type="ECO:0000313" key="2">
    <source>
        <dbReference type="EMBL" id="GMS82409.1"/>
    </source>
</evidence>